<dbReference type="SUPFAM" id="SSF81606">
    <property type="entry name" value="PP2C-like"/>
    <property type="match status" value="1"/>
</dbReference>
<keyword evidence="2" id="KW-1133">Transmembrane helix</keyword>
<gene>
    <name evidence="4" type="ORF">LEP1GSC060_3414</name>
</gene>
<evidence type="ECO:0000256" key="2">
    <source>
        <dbReference type="SAM" id="Phobius"/>
    </source>
</evidence>
<organism evidence="4 5">
    <name type="scientific">Leptospira weilii serovar Ranarum str. ICFT</name>
    <dbReference type="NCBI Taxonomy" id="1218598"/>
    <lineage>
        <taxon>Bacteria</taxon>
        <taxon>Pseudomonadati</taxon>
        <taxon>Spirochaetota</taxon>
        <taxon>Spirochaetia</taxon>
        <taxon>Leptospirales</taxon>
        <taxon>Leptospiraceae</taxon>
        <taxon>Leptospira</taxon>
    </lineage>
</organism>
<keyword evidence="1" id="KW-0378">Hydrolase</keyword>
<dbReference type="STRING" id="1218598.LEP1GSC060_3414"/>
<dbReference type="Gene3D" id="2.60.40.2380">
    <property type="match status" value="1"/>
</dbReference>
<feature type="transmembrane region" description="Helical" evidence="2">
    <location>
        <begin position="311"/>
        <end position="331"/>
    </location>
</feature>
<feature type="transmembrane region" description="Helical" evidence="2">
    <location>
        <begin position="430"/>
        <end position="448"/>
    </location>
</feature>
<dbReference type="Proteomes" id="UP000012313">
    <property type="component" value="Unassembled WGS sequence"/>
</dbReference>
<keyword evidence="5" id="KW-1185">Reference proteome</keyword>
<dbReference type="InterPro" id="IPR011623">
    <property type="entry name" value="7TMR_DISM_rcpt_extracell_dom1"/>
</dbReference>
<keyword evidence="2" id="KW-0812">Transmembrane</keyword>
<name>N1WI85_9LEPT</name>
<dbReference type="Pfam" id="PF07696">
    <property type="entry name" value="7TMR-DISMED2"/>
    <property type="match status" value="1"/>
</dbReference>
<dbReference type="Pfam" id="PF07695">
    <property type="entry name" value="7TMR-DISM_7TM"/>
    <property type="match status" value="1"/>
</dbReference>
<dbReference type="AlphaFoldDB" id="N1WI85"/>
<evidence type="ECO:0000313" key="5">
    <source>
        <dbReference type="Proteomes" id="UP000012313"/>
    </source>
</evidence>
<feature type="transmembrane region" description="Helical" evidence="2">
    <location>
        <begin position="275"/>
        <end position="291"/>
    </location>
</feature>
<evidence type="ECO:0000256" key="1">
    <source>
        <dbReference type="ARBA" id="ARBA00022801"/>
    </source>
</evidence>
<evidence type="ECO:0000259" key="3">
    <source>
        <dbReference type="SMART" id="SM00331"/>
    </source>
</evidence>
<dbReference type="SMART" id="SM00331">
    <property type="entry name" value="PP2C_SIG"/>
    <property type="match status" value="1"/>
</dbReference>
<dbReference type="InterPro" id="IPR011622">
    <property type="entry name" value="7TMR_DISM_rcpt_extracell_dom2"/>
</dbReference>
<dbReference type="PANTHER" id="PTHR43156:SF2">
    <property type="entry name" value="STAGE II SPORULATION PROTEIN E"/>
    <property type="match status" value="1"/>
</dbReference>
<dbReference type="InterPro" id="IPR001932">
    <property type="entry name" value="PPM-type_phosphatase-like_dom"/>
</dbReference>
<dbReference type="RefSeq" id="WP_003006773.1">
    <property type="nucleotide sequence ID" value="NZ_AOHC02000041.1"/>
</dbReference>
<accession>N1WI85</accession>
<reference evidence="4" key="1">
    <citation type="submission" date="2013-03" db="EMBL/GenBank/DDBJ databases">
        <authorList>
            <person name="Harkins D.M."/>
            <person name="Durkin A.S."/>
            <person name="Brinkac L.M."/>
            <person name="Haft D.H."/>
            <person name="Selengut J.D."/>
            <person name="Sanka R."/>
            <person name="DePew J."/>
            <person name="Purushe J."/>
            <person name="Hartskeerl R.A."/>
            <person name="Ahmed A."/>
            <person name="van der Linden H."/>
            <person name="Goris M.G.A."/>
            <person name="Vinetz J.M."/>
            <person name="Sutton G.G."/>
            <person name="Nierman W.C."/>
            <person name="Fouts D.E."/>
        </authorList>
    </citation>
    <scope>NUCLEOTIDE SEQUENCE [LARGE SCALE GENOMIC DNA]</scope>
    <source>
        <strain evidence="4">ICFT</strain>
    </source>
</reference>
<feature type="domain" description="PPM-type phosphatase" evidence="3">
    <location>
        <begin position="497"/>
        <end position="713"/>
    </location>
</feature>
<feature type="transmembrane region" description="Helical" evidence="2">
    <location>
        <begin position="370"/>
        <end position="387"/>
    </location>
</feature>
<dbReference type="GO" id="GO:0016791">
    <property type="term" value="F:phosphatase activity"/>
    <property type="evidence" value="ECO:0007669"/>
    <property type="project" value="TreeGrafter"/>
</dbReference>
<feature type="transmembrane region" description="Helical" evidence="2">
    <location>
        <begin position="247"/>
        <end position="268"/>
    </location>
</feature>
<sequence>MLRFLHIQELGRLYFLNPMRRYLQNVLQMIGRDSFHTRCVGQGITEFLSRRFTDVFSFLILIFIGILFAVPKDVISQTKTNFLTEEFVFFLSSEMRGEYLGKNLQILEDSKNVIRIEDFSNLNFNPDWKNFQKETLSKGFTRSSFWIRFKTRYKNRELGFHPWFLELANPAAEEFVVYKKISGFPIRYEEIPKEQNIRYFHPVYRLVSQNSITDEYLIRVSSRRSLILNFKTWSVYEFIVNVQIQNILFGLFFGAILVMLVYNGFVLFTVREAGYLFYVLYLLFFTLWQLSVTGVGNQYLFPGVLKIWNDFLVPFAYLAIVFSIQFTRSFLHTYRNTKVIDRILILFTIPGSVGCILSIFDIFYFWNMQALTLLPIFASVIIIYAGIDRYRRGYRPARFFLLAWSVLIVFILVTVLKNFSVLPSNLFTDWGSLIGSLFEMTLLSFALADRFKSLQAESLQTNVAAYENQIKLSEIEQELRIARELQKSILPDKLPKIEGIELSVRTECASFVGGDFYDFHDYGDGRLGVFISDVSGHGIPAAIIASMVKLAFSIEVRKMAEPADLLKNVNRALMGKYGKHFITAAYLIVDLNKDIITYSNAGHPPIAILNQSGEFREIFLPGWIMGLDGNLKNGELMIPIKRNDRIVLFTDGVTEARNKFGQMFGYQKFYDLLKSNSKIQGRILNQIVFDTVRTWSGREDQFEDDITLLILDLNGKGEKDAEEAIASPYQEISKTGS</sequence>
<comment type="caution">
    <text evidence="4">The sequence shown here is derived from an EMBL/GenBank/DDBJ whole genome shotgun (WGS) entry which is preliminary data.</text>
</comment>
<keyword evidence="2" id="KW-0472">Membrane</keyword>
<dbReference type="Pfam" id="PF07228">
    <property type="entry name" value="SpoIIE"/>
    <property type="match status" value="1"/>
</dbReference>
<dbReference type="InterPro" id="IPR052016">
    <property type="entry name" value="Bact_Sigma-Reg"/>
</dbReference>
<proteinExistence type="predicted"/>
<protein>
    <submittedName>
        <fullName evidence="4">Stage II sporulation protein E</fullName>
    </submittedName>
</protein>
<dbReference type="Gene3D" id="3.60.40.10">
    <property type="entry name" value="PPM-type phosphatase domain"/>
    <property type="match status" value="1"/>
</dbReference>
<feature type="transmembrane region" description="Helical" evidence="2">
    <location>
        <begin position="399"/>
        <end position="418"/>
    </location>
</feature>
<dbReference type="PANTHER" id="PTHR43156">
    <property type="entry name" value="STAGE II SPORULATION PROTEIN E-RELATED"/>
    <property type="match status" value="1"/>
</dbReference>
<evidence type="ECO:0000313" key="4">
    <source>
        <dbReference type="EMBL" id="EMY77042.1"/>
    </source>
</evidence>
<dbReference type="EMBL" id="AOHC02000041">
    <property type="protein sequence ID" value="EMY77042.1"/>
    <property type="molecule type" value="Genomic_DNA"/>
</dbReference>
<feature type="transmembrane region" description="Helical" evidence="2">
    <location>
        <begin position="343"/>
        <end position="364"/>
    </location>
</feature>
<dbReference type="InterPro" id="IPR036457">
    <property type="entry name" value="PPM-type-like_dom_sf"/>
</dbReference>